<accession>W9PFU7</accession>
<dbReference type="EMBL" id="JH650971">
    <property type="protein sequence ID" value="EXA44069.1"/>
    <property type="molecule type" value="Genomic_DNA"/>
</dbReference>
<sequence length="121" mass="13986">MTGFLDQAGWDRRNLHKLFKDDVSIGGIELFADHVYSREQYQAPQLTNKSFSVAESNENAGYAGRFDKNWGSKDANDSRTNDEYQILFCLSITIGHWRVIQDITSLWRHEPTAHRTVHNDN</sequence>
<organism evidence="1">
    <name type="scientific">Fusarium oxysporum f. sp. pisi HDV247</name>
    <dbReference type="NCBI Taxonomy" id="1080344"/>
    <lineage>
        <taxon>Eukaryota</taxon>
        <taxon>Fungi</taxon>
        <taxon>Dikarya</taxon>
        <taxon>Ascomycota</taxon>
        <taxon>Pezizomycotina</taxon>
        <taxon>Sordariomycetes</taxon>
        <taxon>Hypocreomycetidae</taxon>
        <taxon>Hypocreales</taxon>
        <taxon>Nectriaceae</taxon>
        <taxon>Fusarium</taxon>
        <taxon>Fusarium oxysporum species complex</taxon>
    </lineage>
</organism>
<reference evidence="1" key="2">
    <citation type="submission" date="2012-05" db="EMBL/GenBank/DDBJ databases">
        <title>Annotation of the Genome Sequence of Fusarium oxysporum HDV247.</title>
        <authorList>
            <consortium name="The Broad Institute Genomics Platform"/>
            <person name="Ma L.-J."/>
            <person name="Corby-Kistler H."/>
            <person name="Broz K."/>
            <person name="Gale L.R."/>
            <person name="Jonkers W."/>
            <person name="O'Donnell K."/>
            <person name="Ploetz R."/>
            <person name="Steinberg C."/>
            <person name="Schwartz D.C."/>
            <person name="VanEtten H."/>
            <person name="Zhou S."/>
            <person name="Young S.K."/>
            <person name="Zeng Q."/>
            <person name="Gargeya S."/>
            <person name="Fitzgerald M."/>
            <person name="Abouelleil A."/>
            <person name="Alvarado L."/>
            <person name="Chapman S.B."/>
            <person name="Gainer-Dewar J."/>
            <person name="Goldberg J."/>
            <person name="Griggs A."/>
            <person name="Gujja S."/>
            <person name="Hansen M."/>
            <person name="Howarth C."/>
            <person name="Imamovic A."/>
            <person name="Ireland A."/>
            <person name="Larimer J."/>
            <person name="McCowan C."/>
            <person name="Murphy C."/>
            <person name="Pearson M."/>
            <person name="Poon T.W."/>
            <person name="Priest M."/>
            <person name="Roberts A."/>
            <person name="Saif S."/>
            <person name="Shea T."/>
            <person name="Sykes S."/>
            <person name="Wortman J."/>
            <person name="Nusbaum C."/>
            <person name="Birren B."/>
        </authorList>
    </citation>
    <scope>NUCLEOTIDE SEQUENCE</scope>
    <source>
        <strain evidence="1">HDV247</strain>
    </source>
</reference>
<reference evidence="1" key="1">
    <citation type="submission" date="2011-10" db="EMBL/GenBank/DDBJ databases">
        <title>The Genome Sequence of Fusarium oxysporum HDV247.</title>
        <authorList>
            <consortium name="The Broad Institute Genome Sequencing Platform"/>
            <person name="Ma L.-J."/>
            <person name="Gale L.R."/>
            <person name="Schwartz D.C."/>
            <person name="Zhou S."/>
            <person name="Corby-Kistler H."/>
            <person name="Young S.K."/>
            <person name="Zeng Q."/>
            <person name="Gargeya S."/>
            <person name="Fitzgerald M."/>
            <person name="Haas B."/>
            <person name="Abouelleil A."/>
            <person name="Alvarado L."/>
            <person name="Arachchi H.M."/>
            <person name="Berlin A."/>
            <person name="Brown A."/>
            <person name="Chapman S.B."/>
            <person name="Chen Z."/>
            <person name="Dunbar C."/>
            <person name="Freedman E."/>
            <person name="Gearin G."/>
            <person name="Goldberg J."/>
            <person name="Griggs A."/>
            <person name="Gujja S."/>
            <person name="Heiman D."/>
            <person name="Howarth C."/>
            <person name="Larson L."/>
            <person name="Lui A."/>
            <person name="MacDonald P.J.P."/>
            <person name="Montmayeur A."/>
            <person name="Murphy C."/>
            <person name="Neiman D."/>
            <person name="Pearson M."/>
            <person name="Priest M."/>
            <person name="Roberts A."/>
            <person name="Saif S."/>
            <person name="Shea T."/>
            <person name="Shenoy N."/>
            <person name="Sisk P."/>
            <person name="Stolte C."/>
            <person name="Sykes S."/>
            <person name="Wortman J."/>
            <person name="Nusbaum C."/>
            <person name="Birren B."/>
        </authorList>
    </citation>
    <scope>NUCLEOTIDE SEQUENCE [LARGE SCALE GENOMIC DNA]</scope>
    <source>
        <strain evidence="1">HDV247</strain>
    </source>
</reference>
<protein>
    <submittedName>
        <fullName evidence="1">Uncharacterized protein</fullName>
    </submittedName>
</protein>
<gene>
    <name evidence="1" type="ORF">FOVG_05574</name>
</gene>
<name>W9PFU7_FUSOX</name>
<evidence type="ECO:0000313" key="1">
    <source>
        <dbReference type="EMBL" id="EXA44069.1"/>
    </source>
</evidence>
<dbReference type="AlphaFoldDB" id="W9PFU7"/>
<dbReference type="Proteomes" id="UP000030751">
    <property type="component" value="Unassembled WGS sequence"/>
</dbReference>
<dbReference type="HOGENOM" id="CLU_2038196_0_0_1"/>
<proteinExistence type="predicted"/>